<evidence type="ECO:0000313" key="2">
    <source>
        <dbReference type="Proteomes" id="UP000314294"/>
    </source>
</evidence>
<dbReference type="EMBL" id="SRLO01001088">
    <property type="protein sequence ID" value="TNN41682.1"/>
    <property type="molecule type" value="Genomic_DNA"/>
</dbReference>
<evidence type="ECO:0000313" key="1">
    <source>
        <dbReference type="EMBL" id="TNN41682.1"/>
    </source>
</evidence>
<gene>
    <name evidence="1" type="ORF">EYF80_048154</name>
</gene>
<name>A0A4Z2FMZ2_9TELE</name>
<sequence>MLPNESIPPEFTSLIMQAMLSMAAPSIMGSDRCLEPRDERVHAALLPRSRGSSGPDESRIPRPEKIITCSLVSPRPPYVFSIVQTQMKHECG</sequence>
<reference evidence="1 2" key="1">
    <citation type="submission" date="2019-03" db="EMBL/GenBank/DDBJ databases">
        <title>First draft genome of Liparis tanakae, snailfish: a comprehensive survey of snailfish specific genes.</title>
        <authorList>
            <person name="Kim W."/>
            <person name="Song I."/>
            <person name="Jeong J.-H."/>
            <person name="Kim D."/>
            <person name="Kim S."/>
            <person name="Ryu S."/>
            <person name="Song J.Y."/>
            <person name="Lee S.K."/>
        </authorList>
    </citation>
    <scope>NUCLEOTIDE SEQUENCE [LARGE SCALE GENOMIC DNA]</scope>
    <source>
        <tissue evidence="1">Muscle</tissue>
    </source>
</reference>
<proteinExistence type="predicted"/>
<keyword evidence="2" id="KW-1185">Reference proteome</keyword>
<comment type="caution">
    <text evidence="1">The sequence shown here is derived from an EMBL/GenBank/DDBJ whole genome shotgun (WGS) entry which is preliminary data.</text>
</comment>
<dbReference type="AlphaFoldDB" id="A0A4Z2FMZ2"/>
<organism evidence="1 2">
    <name type="scientific">Liparis tanakae</name>
    <name type="common">Tanaka's snailfish</name>
    <dbReference type="NCBI Taxonomy" id="230148"/>
    <lineage>
        <taxon>Eukaryota</taxon>
        <taxon>Metazoa</taxon>
        <taxon>Chordata</taxon>
        <taxon>Craniata</taxon>
        <taxon>Vertebrata</taxon>
        <taxon>Euteleostomi</taxon>
        <taxon>Actinopterygii</taxon>
        <taxon>Neopterygii</taxon>
        <taxon>Teleostei</taxon>
        <taxon>Neoteleostei</taxon>
        <taxon>Acanthomorphata</taxon>
        <taxon>Eupercaria</taxon>
        <taxon>Perciformes</taxon>
        <taxon>Cottioidei</taxon>
        <taxon>Cottales</taxon>
        <taxon>Liparidae</taxon>
        <taxon>Liparis</taxon>
    </lineage>
</organism>
<accession>A0A4Z2FMZ2</accession>
<protein>
    <submittedName>
        <fullName evidence="1">Uncharacterized protein</fullName>
    </submittedName>
</protein>
<dbReference type="Proteomes" id="UP000314294">
    <property type="component" value="Unassembled WGS sequence"/>
</dbReference>